<comment type="caution">
    <text evidence="5">The sequence shown here is derived from an EMBL/GenBank/DDBJ whole genome shotgun (WGS) entry which is preliminary data.</text>
</comment>
<keyword evidence="4" id="KW-0812">Transmembrane</keyword>
<dbReference type="Pfam" id="PF11807">
    <property type="entry name" value="UstYa"/>
    <property type="match status" value="1"/>
</dbReference>
<dbReference type="HOGENOM" id="CLU_042941_4_2_1"/>
<feature type="transmembrane region" description="Helical" evidence="4">
    <location>
        <begin position="49"/>
        <end position="71"/>
    </location>
</feature>
<dbReference type="Proteomes" id="UP000015530">
    <property type="component" value="Unassembled WGS sequence"/>
</dbReference>
<comment type="similarity">
    <text evidence="3">Belongs to the ustYa family.</text>
</comment>
<dbReference type="STRING" id="1237896.T0LZW8"/>
<dbReference type="OrthoDB" id="3687641at2759"/>
<dbReference type="OMA" id="RQAFECS"/>
<keyword evidence="2" id="KW-0560">Oxidoreductase</keyword>
<gene>
    <name evidence="5" type="ORF">CGLO_06111</name>
</gene>
<evidence type="ECO:0000313" key="6">
    <source>
        <dbReference type="Proteomes" id="UP000015530"/>
    </source>
</evidence>
<evidence type="ECO:0008006" key="7">
    <source>
        <dbReference type="Google" id="ProtNLM"/>
    </source>
</evidence>
<dbReference type="InterPro" id="IPR021765">
    <property type="entry name" value="UstYa-like"/>
</dbReference>
<dbReference type="GO" id="GO:0016491">
    <property type="term" value="F:oxidoreductase activity"/>
    <property type="evidence" value="ECO:0007669"/>
    <property type="project" value="UniProtKB-KW"/>
</dbReference>
<proteinExistence type="inferred from homology"/>
<reference evidence="6" key="1">
    <citation type="journal article" date="2013" name="Mol. Plant Microbe Interact.">
        <title>Global aspects of pacC regulation of pathogenicity genes in Colletotrichum gloeosporioides as revealed by transcriptome analysis.</title>
        <authorList>
            <person name="Alkan N."/>
            <person name="Meng X."/>
            <person name="Friedlander G."/>
            <person name="Reuveni E."/>
            <person name="Sukno S."/>
            <person name="Sherman A."/>
            <person name="Thon M."/>
            <person name="Fluhr R."/>
            <person name="Prusky D."/>
        </authorList>
    </citation>
    <scope>NUCLEOTIDE SEQUENCE [LARGE SCALE GENOMIC DNA]</scope>
    <source>
        <strain evidence="6">Cg-14</strain>
    </source>
</reference>
<name>T0LZW8_COLGC</name>
<dbReference type="PANTHER" id="PTHR33365">
    <property type="entry name" value="YALI0B05434P"/>
    <property type="match status" value="1"/>
</dbReference>
<evidence type="ECO:0000256" key="3">
    <source>
        <dbReference type="ARBA" id="ARBA00035112"/>
    </source>
</evidence>
<comment type="pathway">
    <text evidence="1">Mycotoxin biosynthesis.</text>
</comment>
<dbReference type="EMBL" id="AMYD01001228">
    <property type="protein sequence ID" value="EQB54095.1"/>
    <property type="molecule type" value="Genomic_DNA"/>
</dbReference>
<evidence type="ECO:0000313" key="5">
    <source>
        <dbReference type="EMBL" id="EQB54095.1"/>
    </source>
</evidence>
<organism evidence="5 6">
    <name type="scientific">Colletotrichum gloeosporioides (strain Cg-14)</name>
    <name type="common">Anthracnose fungus</name>
    <name type="synonym">Glomerella cingulata</name>
    <dbReference type="NCBI Taxonomy" id="1237896"/>
    <lineage>
        <taxon>Eukaryota</taxon>
        <taxon>Fungi</taxon>
        <taxon>Dikarya</taxon>
        <taxon>Ascomycota</taxon>
        <taxon>Pezizomycotina</taxon>
        <taxon>Sordariomycetes</taxon>
        <taxon>Hypocreomycetidae</taxon>
        <taxon>Glomerellales</taxon>
        <taxon>Glomerellaceae</taxon>
        <taxon>Colletotrichum</taxon>
        <taxon>Colletotrichum gloeosporioides species complex</taxon>
    </lineage>
</organism>
<keyword evidence="4" id="KW-1133">Transmembrane helix</keyword>
<accession>T0LZW8</accession>
<sequence>MASYLPWSKRKANDTAYESLKQGDSNDSEADIHLESSMLAKTSYSRKKLLVSLAINLLLFLSLAALYSGIWSHQRAKRLLPSPVPQFSQHVRTFKLDPLSLSLPSEESNAAWEGLPGPNGRGFINLEADSGFDFPDKIAGLSVFHQLHCLGALRKFMWDVIYDKVDAKKMLQQWPKNVTSPTYDQAIHGLWHIAHCFDYLRQAVQCSGDTSLEFVSENTGRAVVDGLDYPHECKNWDEIWAYASKLSGAF</sequence>
<evidence type="ECO:0000256" key="2">
    <source>
        <dbReference type="ARBA" id="ARBA00023002"/>
    </source>
</evidence>
<dbReference type="AlphaFoldDB" id="T0LZW8"/>
<evidence type="ECO:0000256" key="4">
    <source>
        <dbReference type="SAM" id="Phobius"/>
    </source>
</evidence>
<keyword evidence="4" id="KW-0472">Membrane</keyword>
<dbReference type="GO" id="GO:0043386">
    <property type="term" value="P:mycotoxin biosynthetic process"/>
    <property type="evidence" value="ECO:0007669"/>
    <property type="project" value="InterPro"/>
</dbReference>
<dbReference type="PANTHER" id="PTHR33365:SF11">
    <property type="entry name" value="TAT PATHWAY SIGNAL SEQUENCE"/>
    <property type="match status" value="1"/>
</dbReference>
<evidence type="ECO:0000256" key="1">
    <source>
        <dbReference type="ARBA" id="ARBA00004685"/>
    </source>
</evidence>
<protein>
    <recommendedName>
        <fullName evidence="7">Tat pathway signal sequence</fullName>
    </recommendedName>
</protein>